<accession>A0A9X2IH29</accession>
<sequence>MRPDPHLRDPLTTGRVPYLATATLLAFVALANLLGAEVSRALTREGGQPLDVAWSLCLILGWTLVFASSVMPPGMSGMILERAGLILVSVGATVYGVVLIVGVGGLDGALMLVALDAAAVISCVHRAWELHRRLRWVRHGSRP</sequence>
<protein>
    <submittedName>
        <fullName evidence="2">Uncharacterized protein</fullName>
    </submittedName>
</protein>
<keyword evidence="1" id="KW-0812">Transmembrane</keyword>
<evidence type="ECO:0000256" key="1">
    <source>
        <dbReference type="SAM" id="Phobius"/>
    </source>
</evidence>
<reference evidence="2" key="1">
    <citation type="submission" date="2022-05" db="EMBL/GenBank/DDBJ databases">
        <authorList>
            <person name="Tuo L."/>
        </authorList>
    </citation>
    <scope>NUCLEOTIDE SEQUENCE</scope>
    <source>
        <strain evidence="2">BSK12Z-4</strain>
    </source>
</reference>
<feature type="transmembrane region" description="Helical" evidence="1">
    <location>
        <begin position="83"/>
        <end position="103"/>
    </location>
</feature>
<gene>
    <name evidence="2" type="ORF">M8330_17950</name>
</gene>
<organism evidence="2 3">
    <name type="scientific">Nocardioides bruguierae</name>
    <dbReference type="NCBI Taxonomy" id="2945102"/>
    <lineage>
        <taxon>Bacteria</taxon>
        <taxon>Bacillati</taxon>
        <taxon>Actinomycetota</taxon>
        <taxon>Actinomycetes</taxon>
        <taxon>Propionibacteriales</taxon>
        <taxon>Nocardioidaceae</taxon>
        <taxon>Nocardioides</taxon>
    </lineage>
</organism>
<name>A0A9X2IH29_9ACTN</name>
<keyword evidence="1" id="KW-0472">Membrane</keyword>
<proteinExistence type="predicted"/>
<keyword evidence="1" id="KW-1133">Transmembrane helix</keyword>
<dbReference type="RefSeq" id="WP_250828441.1">
    <property type="nucleotide sequence ID" value="NZ_JAMOIL010000030.1"/>
</dbReference>
<dbReference type="AlphaFoldDB" id="A0A9X2IH29"/>
<comment type="caution">
    <text evidence="2">The sequence shown here is derived from an EMBL/GenBank/DDBJ whole genome shotgun (WGS) entry which is preliminary data.</text>
</comment>
<dbReference type="EMBL" id="JAMOIL010000030">
    <property type="protein sequence ID" value="MCM0622179.1"/>
    <property type="molecule type" value="Genomic_DNA"/>
</dbReference>
<evidence type="ECO:0000313" key="3">
    <source>
        <dbReference type="Proteomes" id="UP001139485"/>
    </source>
</evidence>
<keyword evidence="3" id="KW-1185">Reference proteome</keyword>
<feature type="transmembrane region" description="Helical" evidence="1">
    <location>
        <begin position="51"/>
        <end position="71"/>
    </location>
</feature>
<evidence type="ECO:0000313" key="2">
    <source>
        <dbReference type="EMBL" id="MCM0622179.1"/>
    </source>
</evidence>
<dbReference type="Proteomes" id="UP001139485">
    <property type="component" value="Unassembled WGS sequence"/>
</dbReference>